<evidence type="ECO:0000313" key="2">
    <source>
        <dbReference type="Proteomes" id="UP000595703"/>
    </source>
</evidence>
<dbReference type="AlphaFoldDB" id="A0A7U3WGX3"/>
<dbReference type="Proteomes" id="UP000595703">
    <property type="component" value="Chromosome"/>
</dbReference>
<dbReference type="PANTHER" id="PTHR42305">
    <property type="entry name" value="MEMBRANE PROTEIN RV1733C-RELATED"/>
    <property type="match status" value="1"/>
</dbReference>
<proteinExistence type="predicted"/>
<keyword evidence="2" id="KW-1185">Reference proteome</keyword>
<reference evidence="1 2" key="4">
    <citation type="journal article" date="2020" name="Sci. Rep.">
        <title>beta-carboline chemical signals induce reveromycin production through a LuxR family regulator in Streptomyces sp. SN-593.</title>
        <authorList>
            <person name="Panthee S."/>
            <person name="Kito N."/>
            <person name="Hayashi T."/>
            <person name="Shimizu T."/>
            <person name="Ishikawa J."/>
            <person name="Hamamoto H."/>
            <person name="Osada H."/>
            <person name="Takahashi S."/>
        </authorList>
    </citation>
    <scope>NUCLEOTIDE SEQUENCE [LARGE SCALE GENOMIC DNA]</scope>
    <source>
        <strain evidence="1 2">SN-593</strain>
    </source>
</reference>
<reference evidence="1 2" key="1">
    <citation type="journal article" date="2010" name="J. Bacteriol.">
        <title>Biochemical characterization of a novel indole prenyltransferase from Streptomyces sp. SN-593.</title>
        <authorList>
            <person name="Takahashi S."/>
            <person name="Takagi H."/>
            <person name="Toyoda A."/>
            <person name="Uramoto M."/>
            <person name="Nogawa T."/>
            <person name="Ueki M."/>
            <person name="Sakaki Y."/>
            <person name="Osada H."/>
        </authorList>
    </citation>
    <scope>NUCLEOTIDE SEQUENCE [LARGE SCALE GENOMIC DNA]</scope>
    <source>
        <strain evidence="1 2">SN-593</strain>
    </source>
</reference>
<dbReference type="PANTHER" id="PTHR42305:SF1">
    <property type="entry name" value="MEMBRANE PROTEIN RV1733C-RELATED"/>
    <property type="match status" value="1"/>
</dbReference>
<organism evidence="1 2">
    <name type="scientific">Actinacidiphila reveromycinica</name>
    <dbReference type="NCBI Taxonomy" id="659352"/>
    <lineage>
        <taxon>Bacteria</taxon>
        <taxon>Bacillati</taxon>
        <taxon>Actinomycetota</taxon>
        <taxon>Actinomycetes</taxon>
        <taxon>Kitasatosporales</taxon>
        <taxon>Streptomycetaceae</taxon>
        <taxon>Actinacidiphila</taxon>
    </lineage>
</organism>
<accession>A0A7U3WGX3</accession>
<dbReference type="EMBL" id="AP018365">
    <property type="protein sequence ID" value="BBA95610.1"/>
    <property type="molecule type" value="Genomic_DNA"/>
</dbReference>
<reference evidence="1 2" key="3">
    <citation type="journal article" date="2011" name="Nat. Chem. Biol.">
        <title>Reveromycin A biosynthesis uses RevG and RevJ for stereospecific spiroacetal formation.</title>
        <authorList>
            <person name="Takahashi S."/>
            <person name="Toyoda A."/>
            <person name="Sekiyama Y."/>
            <person name="Takagi H."/>
            <person name="Nogawa T."/>
            <person name="Uramoto M."/>
            <person name="Suzuki R."/>
            <person name="Koshino H."/>
            <person name="Kumano T."/>
            <person name="Panthee S."/>
            <person name="Dairi T."/>
            <person name="Ishikawa J."/>
            <person name="Ikeda H."/>
            <person name="Sakaki Y."/>
            <person name="Osada H."/>
        </authorList>
    </citation>
    <scope>NUCLEOTIDE SEQUENCE [LARGE SCALE GENOMIC DNA]</scope>
    <source>
        <strain evidence="1 2">SN-593</strain>
    </source>
</reference>
<name>A0A7U3WGX3_9ACTN</name>
<sequence>MAGLLLVVGAPMAGVEAGLSVVADAGRLPADWRQVPAVVTHKAPPPTAVTGVGPNGEEVRATVRWHEPGHDSRTGTTLVAPGTPAGTRTTIWIDPAGAVHQPPADSRGVKSEAIAVGLLVGSGTALAACGGGAAVCCALNRRRAADLDREWASVGPVWRRHRT</sequence>
<evidence type="ECO:0000313" key="1">
    <source>
        <dbReference type="EMBL" id="BBA95610.1"/>
    </source>
</evidence>
<gene>
    <name evidence="1" type="ORF">RVR_532</name>
</gene>
<protein>
    <submittedName>
        <fullName evidence="1">Uncharacterized protein</fullName>
    </submittedName>
</protein>
<dbReference type="InterPro" id="IPR039708">
    <property type="entry name" value="MT1774/Rv1733c-like"/>
</dbReference>
<dbReference type="KEGG" id="arev:RVR_532"/>
<reference evidence="1 2" key="2">
    <citation type="journal article" date="2011" name="J. Antibiot.">
        <title>Furaquinocins I and J: novel polyketide isoprenoid hybrid compounds from Streptomyces reveromyceticus SN-593.</title>
        <authorList>
            <person name="Panthee S."/>
            <person name="Takahashi S."/>
            <person name="Takagi H."/>
            <person name="Nogawa T."/>
            <person name="Oowada E."/>
            <person name="Uramoto M."/>
            <person name="Osada H."/>
        </authorList>
    </citation>
    <scope>NUCLEOTIDE SEQUENCE [LARGE SCALE GENOMIC DNA]</scope>
    <source>
        <strain evidence="1 2">SN-593</strain>
    </source>
</reference>